<dbReference type="EMBL" id="CAJNNV010015344">
    <property type="protein sequence ID" value="CAE8603377.1"/>
    <property type="molecule type" value="Genomic_DNA"/>
</dbReference>
<evidence type="ECO:0000259" key="1">
    <source>
        <dbReference type="Pfam" id="PF00462"/>
    </source>
</evidence>
<keyword evidence="4" id="KW-1185">Reference proteome</keyword>
<dbReference type="PANTHER" id="PTHR46361">
    <property type="entry name" value="ELECTRON CARRIER/ PROTEIN DISULFIDE OXIDOREDUCTASE"/>
    <property type="match status" value="1"/>
</dbReference>
<evidence type="ECO:0008006" key="5">
    <source>
        <dbReference type="Google" id="ProtNLM"/>
    </source>
</evidence>
<dbReference type="OMA" id="IVVSQCH"/>
<dbReference type="InterPro" id="IPR002109">
    <property type="entry name" value="Glutaredoxin"/>
</dbReference>
<dbReference type="CDD" id="cd02066">
    <property type="entry name" value="GRX_family"/>
    <property type="match status" value="1"/>
</dbReference>
<dbReference type="PROSITE" id="PS51354">
    <property type="entry name" value="GLUTAREDOXIN_2"/>
    <property type="match status" value="1"/>
</dbReference>
<dbReference type="Pfam" id="PF04784">
    <property type="entry name" value="DUF547"/>
    <property type="match status" value="1"/>
</dbReference>
<dbReference type="PRINTS" id="PR00160">
    <property type="entry name" value="GLUTAREDOXIN"/>
</dbReference>
<evidence type="ECO:0000313" key="3">
    <source>
        <dbReference type="EMBL" id="CAE8603377.1"/>
    </source>
</evidence>
<sequence>MSQLTILRPAGSLGHKRKAKKRKATTLRFRVLRVRGAGTWPLATIAAGATGTPTDKDWDERLHRRGLRAPAGTAAARLRHKLCAVEDGSMTQPMGGGGAEHTGSPDVVVFSRAGCLFCSKAKALLGSHSVAFGIVDLSAEPQRRTEAAELSGSLTVPQVFVGGRCLGGYDDLKRLEEAGQLETALCWLESDGPCIAVTDRLAAAAAAASSAATGGGDSPELAARAEAMAAMHYSAGSRPSLRAFLRYAVTSTVAQDQTHNIPLNLAAAPSEPSPPPALPKAGAGELAQLLRQVMLQLLDDFVDPLSGDVDYLSMRSSKQWNFFRAIAAELGESRLSDELASLGQDERKAFFINLYNAMTFHGVVTYGRRPGWWYLYCFFITPAVSYRLAGVQVSLDDVEHGLLRARPNYFQAPGQERQRQWRLPRVDPRIHMALNCGAKGCPAVSVYSAGPELGAELDEAVAAFVADDRNVRVAGAIGERAPIRLVLSSLFKMYLEDFAPEAGSNPSRALARWLLPFARGEKRDLLSAALADEAAPAPKLEWLPYDWETNGPEVPLDSRIYTPTF</sequence>
<accession>A0A813EUD2</accession>
<gene>
    <name evidence="3" type="ORF">PGLA1383_LOCUS21589</name>
</gene>
<protein>
    <recommendedName>
        <fullName evidence="5">Glutaredoxin domain-containing protein</fullName>
    </recommendedName>
</protein>
<dbReference type="OrthoDB" id="44061at2759"/>
<organism evidence="3 4">
    <name type="scientific">Polarella glacialis</name>
    <name type="common">Dinoflagellate</name>
    <dbReference type="NCBI Taxonomy" id="89957"/>
    <lineage>
        <taxon>Eukaryota</taxon>
        <taxon>Sar</taxon>
        <taxon>Alveolata</taxon>
        <taxon>Dinophyceae</taxon>
        <taxon>Suessiales</taxon>
        <taxon>Suessiaceae</taxon>
        <taxon>Polarella</taxon>
    </lineage>
</organism>
<dbReference type="Gene3D" id="3.40.30.10">
    <property type="entry name" value="Glutaredoxin"/>
    <property type="match status" value="1"/>
</dbReference>
<dbReference type="SUPFAM" id="SSF52833">
    <property type="entry name" value="Thioredoxin-like"/>
    <property type="match status" value="1"/>
</dbReference>
<dbReference type="Pfam" id="PF00462">
    <property type="entry name" value="Glutaredoxin"/>
    <property type="match status" value="1"/>
</dbReference>
<dbReference type="PANTHER" id="PTHR46361:SF3">
    <property type="entry name" value="ELECTRON CARRIER_ PROTEIN DISULFIDE OXIDOREDUCTASE"/>
    <property type="match status" value="1"/>
</dbReference>
<evidence type="ECO:0000313" key="4">
    <source>
        <dbReference type="Proteomes" id="UP000654075"/>
    </source>
</evidence>
<comment type="caution">
    <text evidence="3">The sequence shown here is derived from an EMBL/GenBank/DDBJ whole genome shotgun (WGS) entry which is preliminary data.</text>
</comment>
<dbReference type="AlphaFoldDB" id="A0A813EUD2"/>
<feature type="domain" description="Glutaredoxin" evidence="1">
    <location>
        <begin position="107"/>
        <end position="165"/>
    </location>
</feature>
<dbReference type="InterPro" id="IPR014025">
    <property type="entry name" value="Glutaredoxin_subgr"/>
</dbReference>
<dbReference type="InterPro" id="IPR006869">
    <property type="entry name" value="DUF547"/>
</dbReference>
<reference evidence="3" key="1">
    <citation type="submission" date="2021-02" db="EMBL/GenBank/DDBJ databases">
        <authorList>
            <person name="Dougan E. K."/>
            <person name="Rhodes N."/>
            <person name="Thang M."/>
            <person name="Chan C."/>
        </authorList>
    </citation>
    <scope>NUCLEOTIDE SEQUENCE</scope>
</reference>
<feature type="domain" description="DUF547" evidence="2">
    <location>
        <begin position="340"/>
        <end position="465"/>
    </location>
</feature>
<name>A0A813EUD2_POLGL</name>
<evidence type="ECO:0000259" key="2">
    <source>
        <dbReference type="Pfam" id="PF04784"/>
    </source>
</evidence>
<dbReference type="Proteomes" id="UP000654075">
    <property type="component" value="Unassembled WGS sequence"/>
</dbReference>
<proteinExistence type="predicted"/>
<dbReference type="InterPro" id="IPR036249">
    <property type="entry name" value="Thioredoxin-like_sf"/>
</dbReference>